<protein>
    <submittedName>
        <fullName evidence="1">Uncharacterized protein</fullName>
    </submittedName>
</protein>
<name>A0A6A5QAZ2_AMPQU</name>
<evidence type="ECO:0000313" key="2">
    <source>
        <dbReference type="Proteomes" id="UP000800096"/>
    </source>
</evidence>
<sequence>MVYTLSIRPYRLLKRSFGDKFCLQSGSSINDALPVPLSDITACNASSCSLYSLGSNASGTVM</sequence>
<reference evidence="1" key="1">
    <citation type="journal article" date="2020" name="Stud. Mycol.">
        <title>101 Dothideomycetes genomes: a test case for predicting lifestyles and emergence of pathogens.</title>
        <authorList>
            <person name="Haridas S."/>
            <person name="Albert R."/>
            <person name="Binder M."/>
            <person name="Bloem J."/>
            <person name="Labutti K."/>
            <person name="Salamov A."/>
            <person name="Andreopoulos B."/>
            <person name="Baker S."/>
            <person name="Barry K."/>
            <person name="Bills G."/>
            <person name="Bluhm B."/>
            <person name="Cannon C."/>
            <person name="Castanera R."/>
            <person name="Culley D."/>
            <person name="Daum C."/>
            <person name="Ezra D."/>
            <person name="Gonzalez J."/>
            <person name="Henrissat B."/>
            <person name="Kuo A."/>
            <person name="Liang C."/>
            <person name="Lipzen A."/>
            <person name="Lutzoni F."/>
            <person name="Magnuson J."/>
            <person name="Mondo S."/>
            <person name="Nolan M."/>
            <person name="Ohm R."/>
            <person name="Pangilinan J."/>
            <person name="Park H.-J."/>
            <person name="Ramirez L."/>
            <person name="Alfaro M."/>
            <person name="Sun H."/>
            <person name="Tritt A."/>
            <person name="Yoshinaga Y."/>
            <person name="Zwiers L.-H."/>
            <person name="Turgeon B."/>
            <person name="Goodwin S."/>
            <person name="Spatafora J."/>
            <person name="Crous P."/>
            <person name="Grigoriev I."/>
        </authorList>
    </citation>
    <scope>NUCLEOTIDE SEQUENCE</scope>
    <source>
        <strain evidence="1">HMLAC05119</strain>
    </source>
</reference>
<accession>A0A6A5QAZ2</accession>
<dbReference type="EMBL" id="ML979140">
    <property type="protein sequence ID" value="KAF1912542.1"/>
    <property type="molecule type" value="Genomic_DNA"/>
</dbReference>
<keyword evidence="2" id="KW-1185">Reference proteome</keyword>
<proteinExistence type="predicted"/>
<evidence type="ECO:0000313" key="1">
    <source>
        <dbReference type="EMBL" id="KAF1912542.1"/>
    </source>
</evidence>
<organism evidence="1 2">
    <name type="scientific">Ampelomyces quisqualis</name>
    <name type="common">Powdery mildew agent</name>
    <dbReference type="NCBI Taxonomy" id="50730"/>
    <lineage>
        <taxon>Eukaryota</taxon>
        <taxon>Fungi</taxon>
        <taxon>Dikarya</taxon>
        <taxon>Ascomycota</taxon>
        <taxon>Pezizomycotina</taxon>
        <taxon>Dothideomycetes</taxon>
        <taxon>Pleosporomycetidae</taxon>
        <taxon>Pleosporales</taxon>
        <taxon>Pleosporineae</taxon>
        <taxon>Phaeosphaeriaceae</taxon>
        <taxon>Ampelomyces</taxon>
    </lineage>
</organism>
<dbReference type="Proteomes" id="UP000800096">
    <property type="component" value="Unassembled WGS sequence"/>
</dbReference>
<gene>
    <name evidence="1" type="ORF">BDU57DRAFT_522890</name>
</gene>
<dbReference type="AlphaFoldDB" id="A0A6A5QAZ2"/>